<name>A0AAX6F9V1_IRIPA</name>
<proteinExistence type="predicted"/>
<evidence type="ECO:0000313" key="1">
    <source>
        <dbReference type="EMBL" id="KAJ6813136.1"/>
    </source>
</evidence>
<dbReference type="AlphaFoldDB" id="A0AAX6F9V1"/>
<organism evidence="1 2">
    <name type="scientific">Iris pallida</name>
    <name type="common">Sweet iris</name>
    <dbReference type="NCBI Taxonomy" id="29817"/>
    <lineage>
        <taxon>Eukaryota</taxon>
        <taxon>Viridiplantae</taxon>
        <taxon>Streptophyta</taxon>
        <taxon>Embryophyta</taxon>
        <taxon>Tracheophyta</taxon>
        <taxon>Spermatophyta</taxon>
        <taxon>Magnoliopsida</taxon>
        <taxon>Liliopsida</taxon>
        <taxon>Asparagales</taxon>
        <taxon>Iridaceae</taxon>
        <taxon>Iridoideae</taxon>
        <taxon>Irideae</taxon>
        <taxon>Iris</taxon>
    </lineage>
</organism>
<gene>
    <name evidence="1" type="ORF">M6B38_147325</name>
</gene>
<evidence type="ECO:0000313" key="2">
    <source>
        <dbReference type="Proteomes" id="UP001140949"/>
    </source>
</evidence>
<accession>A0AAX6F9V1</accession>
<dbReference type="EMBL" id="JANAVB010030814">
    <property type="protein sequence ID" value="KAJ6813136.1"/>
    <property type="molecule type" value="Genomic_DNA"/>
</dbReference>
<protein>
    <submittedName>
        <fullName evidence="1">Uncharacterized protein</fullName>
    </submittedName>
</protein>
<sequence length="66" mass="7724">MTTRRWAWKRPSFEECSSPKRKCLRAQVIHRSDETSNVFQLSVAERSINRGRFLVTTPGDIRSELT</sequence>
<reference evidence="1" key="2">
    <citation type="submission" date="2023-04" db="EMBL/GenBank/DDBJ databases">
        <authorList>
            <person name="Bruccoleri R.E."/>
            <person name="Oakeley E.J."/>
            <person name="Faust A.-M."/>
            <person name="Dessus-Babus S."/>
            <person name="Altorfer M."/>
            <person name="Burckhardt D."/>
            <person name="Oertli M."/>
            <person name="Naumann U."/>
            <person name="Petersen F."/>
            <person name="Wong J."/>
        </authorList>
    </citation>
    <scope>NUCLEOTIDE SEQUENCE</scope>
    <source>
        <strain evidence="1">GSM-AAB239-AS_SAM_17_03QT</strain>
        <tissue evidence="1">Leaf</tissue>
    </source>
</reference>
<comment type="caution">
    <text evidence="1">The sequence shown here is derived from an EMBL/GenBank/DDBJ whole genome shotgun (WGS) entry which is preliminary data.</text>
</comment>
<reference evidence="1" key="1">
    <citation type="journal article" date="2023" name="GigaByte">
        <title>Genome assembly of the bearded iris, Iris pallida Lam.</title>
        <authorList>
            <person name="Bruccoleri R.E."/>
            <person name="Oakeley E.J."/>
            <person name="Faust A.M.E."/>
            <person name="Altorfer M."/>
            <person name="Dessus-Babus S."/>
            <person name="Burckhardt D."/>
            <person name="Oertli M."/>
            <person name="Naumann U."/>
            <person name="Petersen F."/>
            <person name="Wong J."/>
        </authorList>
    </citation>
    <scope>NUCLEOTIDE SEQUENCE</scope>
    <source>
        <strain evidence="1">GSM-AAB239-AS_SAM_17_03QT</strain>
    </source>
</reference>
<dbReference type="Proteomes" id="UP001140949">
    <property type="component" value="Unassembled WGS sequence"/>
</dbReference>
<keyword evidence="2" id="KW-1185">Reference proteome</keyword>